<keyword evidence="5" id="KW-0539">Nucleus</keyword>
<dbReference type="HOGENOM" id="CLU_066079_0_0_1"/>
<keyword evidence="4" id="KW-0963">Cytoplasm</keyword>
<dbReference type="OMA" id="EEGNAWK"/>
<dbReference type="RefSeq" id="XP_009050483.1">
    <property type="nucleotide sequence ID" value="XM_009052235.1"/>
</dbReference>
<dbReference type="PANTHER" id="PTHR14315">
    <property type="entry name" value="SPOT14 FAMILY MEMBER"/>
    <property type="match status" value="1"/>
</dbReference>
<gene>
    <name evidence="6" type="ORF">LOTGIDRAFT_113945</name>
</gene>
<evidence type="ECO:0000256" key="2">
    <source>
        <dbReference type="ARBA" id="ARBA00004496"/>
    </source>
</evidence>
<protein>
    <recommendedName>
        <fullName evidence="8">Mid1-interacting protein 1</fullName>
    </recommendedName>
</protein>
<dbReference type="KEGG" id="lgi:LOTGIDRAFT_113945"/>
<dbReference type="GO" id="GO:0005829">
    <property type="term" value="C:cytosol"/>
    <property type="evidence" value="ECO:0007669"/>
    <property type="project" value="TreeGrafter"/>
</dbReference>
<comment type="subcellular location">
    <subcellularLocation>
        <location evidence="2">Cytoplasm</location>
    </subcellularLocation>
    <subcellularLocation>
        <location evidence="1">Nucleus</location>
    </subcellularLocation>
</comment>
<dbReference type="GO" id="GO:0046890">
    <property type="term" value="P:regulation of lipid biosynthetic process"/>
    <property type="evidence" value="ECO:0007669"/>
    <property type="project" value="TreeGrafter"/>
</dbReference>
<dbReference type="OrthoDB" id="5951908at2759"/>
<evidence type="ECO:0000256" key="1">
    <source>
        <dbReference type="ARBA" id="ARBA00004123"/>
    </source>
</evidence>
<dbReference type="InterPro" id="IPR009786">
    <property type="entry name" value="Spot_14"/>
</dbReference>
<evidence type="ECO:0000256" key="5">
    <source>
        <dbReference type="ARBA" id="ARBA00023242"/>
    </source>
</evidence>
<dbReference type="GO" id="GO:0005634">
    <property type="term" value="C:nucleus"/>
    <property type="evidence" value="ECO:0007669"/>
    <property type="project" value="UniProtKB-SubCell"/>
</dbReference>
<sequence length="150" mass="16638">MCSGIESQQSLVSALCKFVGAVKNMDEAVMIPSKLRDMEVGETDLAILEPNNNKSDLPKMPTGADLYSFYSMLNTVKHEIISGSASRLDTSSEMDDNANDSSKETADAFRHHLKGIFKLLHQLTETAEFLKSRYEGEVKPNTETSRPLHL</sequence>
<dbReference type="GeneID" id="20231029"/>
<dbReference type="CTD" id="20231029"/>
<evidence type="ECO:0000256" key="3">
    <source>
        <dbReference type="ARBA" id="ARBA00009488"/>
    </source>
</evidence>
<dbReference type="PANTHER" id="PTHR14315:SF17">
    <property type="entry name" value="MIP21584P"/>
    <property type="match status" value="1"/>
</dbReference>
<comment type="similarity">
    <text evidence="3">Belongs to the SPOT14 family.</text>
</comment>
<evidence type="ECO:0000256" key="4">
    <source>
        <dbReference type="ARBA" id="ARBA00022490"/>
    </source>
</evidence>
<dbReference type="Proteomes" id="UP000030746">
    <property type="component" value="Unassembled WGS sequence"/>
</dbReference>
<dbReference type="AlphaFoldDB" id="V4CAM5"/>
<name>V4CAM5_LOTGI</name>
<dbReference type="InterPro" id="IPR053719">
    <property type="entry name" value="Lipogen_MT_Stabilize_sf"/>
</dbReference>
<dbReference type="Pfam" id="PF07084">
    <property type="entry name" value="Spot_14"/>
    <property type="match status" value="1"/>
</dbReference>
<dbReference type="Gene3D" id="6.10.140.1610">
    <property type="match status" value="1"/>
</dbReference>
<evidence type="ECO:0000313" key="7">
    <source>
        <dbReference type="Proteomes" id="UP000030746"/>
    </source>
</evidence>
<accession>V4CAM5</accession>
<proteinExistence type="inferred from homology"/>
<evidence type="ECO:0008006" key="8">
    <source>
        <dbReference type="Google" id="ProtNLM"/>
    </source>
</evidence>
<organism evidence="6 7">
    <name type="scientific">Lottia gigantea</name>
    <name type="common">Giant owl limpet</name>
    <dbReference type="NCBI Taxonomy" id="225164"/>
    <lineage>
        <taxon>Eukaryota</taxon>
        <taxon>Metazoa</taxon>
        <taxon>Spiralia</taxon>
        <taxon>Lophotrochozoa</taxon>
        <taxon>Mollusca</taxon>
        <taxon>Gastropoda</taxon>
        <taxon>Patellogastropoda</taxon>
        <taxon>Lottioidea</taxon>
        <taxon>Lottiidae</taxon>
        <taxon>Lottia</taxon>
    </lineage>
</organism>
<keyword evidence="7" id="KW-1185">Reference proteome</keyword>
<reference evidence="6 7" key="1">
    <citation type="journal article" date="2013" name="Nature">
        <title>Insights into bilaterian evolution from three spiralian genomes.</title>
        <authorList>
            <person name="Simakov O."/>
            <person name="Marletaz F."/>
            <person name="Cho S.J."/>
            <person name="Edsinger-Gonzales E."/>
            <person name="Havlak P."/>
            <person name="Hellsten U."/>
            <person name="Kuo D.H."/>
            <person name="Larsson T."/>
            <person name="Lv J."/>
            <person name="Arendt D."/>
            <person name="Savage R."/>
            <person name="Osoegawa K."/>
            <person name="de Jong P."/>
            <person name="Grimwood J."/>
            <person name="Chapman J.A."/>
            <person name="Shapiro H."/>
            <person name="Aerts A."/>
            <person name="Otillar R.P."/>
            <person name="Terry A.Y."/>
            <person name="Boore J.L."/>
            <person name="Grigoriev I.V."/>
            <person name="Lindberg D.R."/>
            <person name="Seaver E.C."/>
            <person name="Weisblat D.A."/>
            <person name="Putnam N.H."/>
            <person name="Rokhsar D.S."/>
        </authorList>
    </citation>
    <scope>NUCLEOTIDE SEQUENCE [LARGE SCALE GENOMIC DNA]</scope>
</reference>
<evidence type="ECO:0000313" key="6">
    <source>
        <dbReference type="EMBL" id="ESO98854.1"/>
    </source>
</evidence>
<dbReference type="EMBL" id="KB201205">
    <property type="protein sequence ID" value="ESO98854.1"/>
    <property type="molecule type" value="Genomic_DNA"/>
</dbReference>